<evidence type="ECO:0000256" key="1">
    <source>
        <dbReference type="ARBA" id="ARBA00009617"/>
    </source>
</evidence>
<dbReference type="SUPFAM" id="SSF103473">
    <property type="entry name" value="MFS general substrate transporter"/>
    <property type="match status" value="1"/>
</dbReference>
<dbReference type="GO" id="GO:0006814">
    <property type="term" value="P:sodium ion transport"/>
    <property type="evidence" value="ECO:0007669"/>
    <property type="project" value="InterPro"/>
</dbReference>
<dbReference type="GO" id="GO:0005886">
    <property type="term" value="C:plasma membrane"/>
    <property type="evidence" value="ECO:0007669"/>
    <property type="project" value="TreeGrafter"/>
</dbReference>
<comment type="caution">
    <text evidence="3">The sequence shown here is derived from an EMBL/GenBank/DDBJ whole genome shotgun (WGS) entry which is preliminary data.</text>
</comment>
<dbReference type="PANTHER" id="PTHR11328">
    <property type="entry name" value="MAJOR FACILITATOR SUPERFAMILY DOMAIN-CONTAINING PROTEIN"/>
    <property type="match status" value="1"/>
</dbReference>
<dbReference type="GO" id="GO:0015293">
    <property type="term" value="F:symporter activity"/>
    <property type="evidence" value="ECO:0007669"/>
    <property type="project" value="InterPro"/>
</dbReference>
<feature type="transmembrane region" description="Helical" evidence="2">
    <location>
        <begin position="409"/>
        <end position="427"/>
    </location>
</feature>
<evidence type="ECO:0000313" key="4">
    <source>
        <dbReference type="Proteomes" id="UP000241346"/>
    </source>
</evidence>
<dbReference type="Pfam" id="PF13347">
    <property type="entry name" value="MFS_2"/>
    <property type="match status" value="1"/>
</dbReference>
<dbReference type="InterPro" id="IPR036259">
    <property type="entry name" value="MFS_trans_sf"/>
</dbReference>
<feature type="transmembrane region" description="Helical" evidence="2">
    <location>
        <begin position="295"/>
        <end position="313"/>
    </location>
</feature>
<evidence type="ECO:0000313" key="3">
    <source>
        <dbReference type="EMBL" id="PSW10293.1"/>
    </source>
</evidence>
<protein>
    <recommendedName>
        <fullName evidence="5">MFS transporter</fullName>
    </recommendedName>
</protein>
<dbReference type="Gene3D" id="1.20.1250.20">
    <property type="entry name" value="MFS general substrate transporter like domains"/>
    <property type="match status" value="2"/>
</dbReference>
<dbReference type="PANTHER" id="PTHR11328:SF24">
    <property type="entry name" value="MAJOR FACILITATOR SUPERFAMILY (MFS) PROFILE DOMAIN-CONTAINING PROTEIN"/>
    <property type="match status" value="1"/>
</dbReference>
<feature type="transmembrane region" description="Helical" evidence="2">
    <location>
        <begin position="111"/>
        <end position="134"/>
    </location>
</feature>
<dbReference type="NCBIfam" id="TIGR00792">
    <property type="entry name" value="gph"/>
    <property type="match status" value="1"/>
</dbReference>
<dbReference type="OrthoDB" id="181905at2"/>
<dbReference type="Proteomes" id="UP000241346">
    <property type="component" value="Unassembled WGS sequence"/>
</dbReference>
<feature type="transmembrane region" description="Helical" evidence="2">
    <location>
        <begin position="231"/>
        <end position="259"/>
    </location>
</feature>
<reference evidence="3 4" key="1">
    <citation type="submission" date="2018-03" db="EMBL/GenBank/DDBJ databases">
        <title>Whole genome sequencing of Histamine producing bacteria.</title>
        <authorList>
            <person name="Butler K."/>
        </authorList>
    </citation>
    <scope>NUCLEOTIDE SEQUENCE [LARGE SCALE GENOMIC DNA]</scope>
    <source>
        <strain evidence="3 4">DSM 19138</strain>
    </source>
</reference>
<name>A0A2T3N9U8_9GAMM</name>
<dbReference type="InterPro" id="IPR039672">
    <property type="entry name" value="MFS_2"/>
</dbReference>
<proteinExistence type="inferred from homology"/>
<keyword evidence="2" id="KW-1133">Transmembrane helix</keyword>
<feature type="transmembrane region" description="Helical" evidence="2">
    <location>
        <begin position="362"/>
        <end position="389"/>
    </location>
</feature>
<feature type="transmembrane region" description="Helical" evidence="2">
    <location>
        <begin position="319"/>
        <end position="341"/>
    </location>
</feature>
<accession>A0A2T3N9U8</accession>
<feature type="transmembrane region" description="Helical" evidence="2">
    <location>
        <begin position="146"/>
        <end position="167"/>
    </location>
</feature>
<dbReference type="RefSeq" id="WP_107299707.1">
    <property type="nucleotide sequence ID" value="NZ_PYMB01000011.1"/>
</dbReference>
<gene>
    <name evidence="3" type="ORF">C9J01_18965</name>
</gene>
<keyword evidence="2" id="KW-0472">Membrane</keyword>
<feature type="transmembrane region" description="Helical" evidence="2">
    <location>
        <begin position="179"/>
        <end position="198"/>
    </location>
</feature>
<feature type="transmembrane region" description="Helical" evidence="2">
    <location>
        <begin position="79"/>
        <end position="99"/>
    </location>
</feature>
<dbReference type="AlphaFoldDB" id="A0A2T3N9U8"/>
<dbReference type="CDD" id="cd17332">
    <property type="entry name" value="MFS_MelB_like"/>
    <property type="match status" value="1"/>
</dbReference>
<comment type="similarity">
    <text evidence="1">Belongs to the sodium:galactoside symporter (TC 2.A.2) family.</text>
</comment>
<dbReference type="EMBL" id="PYMB01000011">
    <property type="protein sequence ID" value="PSW10293.1"/>
    <property type="molecule type" value="Genomic_DNA"/>
</dbReference>
<evidence type="ECO:0000256" key="2">
    <source>
        <dbReference type="SAM" id="Phobius"/>
    </source>
</evidence>
<feature type="transmembrane region" description="Helical" evidence="2">
    <location>
        <begin position="265"/>
        <end position="283"/>
    </location>
</feature>
<keyword evidence="2" id="KW-0812">Transmembrane</keyword>
<evidence type="ECO:0008006" key="5">
    <source>
        <dbReference type="Google" id="ProtNLM"/>
    </source>
</evidence>
<organism evidence="3 4">
    <name type="scientific">Photobacterium rosenbergii</name>
    <dbReference type="NCBI Taxonomy" id="294936"/>
    <lineage>
        <taxon>Bacteria</taxon>
        <taxon>Pseudomonadati</taxon>
        <taxon>Pseudomonadota</taxon>
        <taxon>Gammaproteobacteria</taxon>
        <taxon>Vibrionales</taxon>
        <taxon>Vibrionaceae</taxon>
        <taxon>Photobacterium</taxon>
    </lineage>
</organism>
<dbReference type="InterPro" id="IPR001927">
    <property type="entry name" value="Na/Gal_symport"/>
</dbReference>
<dbReference type="GO" id="GO:0008643">
    <property type="term" value="P:carbohydrate transport"/>
    <property type="evidence" value="ECO:0007669"/>
    <property type="project" value="InterPro"/>
</dbReference>
<sequence>MSKLSTRESIGYCFGDVGSNLTNTFANIFLLIFYTDVFGISPAQAATLFLVARIWDAINDPIVGYFVDRTNTKNGRFKPYIGIAALPVALFGIAMFTVPDLGPDAKLVYAYVTYIGYGMVYSLMSVPYISMISALSEDSKARTKLVGIRSALVMLFSATMAGIPALVDLLGGGDPAVGYQRAMMVYASVGFLMHVYCYRSVTEHIQVAANDQEERVSFKQVVSYLGQNKPLLILFALFFAVFGNSFITTSSGIYLLTYLFEAKDIFPLFVVCQLLCIVFGVLLSRKMVDKYDPKWIFVAGALLAATRTIAVYSGDLNTFLAFVPHSSLGQGFMVGVIWGFVPDAIEYGRQKTGLNIVGIGNSLIGFFLKCGAAVGGIVPGFMLEIYNYVPNAAQSEETLIGIKHMSGTFPLAILVVVALIASAYPLTQKKLKEVIVA</sequence>